<evidence type="ECO:0000259" key="2">
    <source>
        <dbReference type="Pfam" id="PF04917"/>
    </source>
</evidence>
<sequence>MPFLSPATGGSALMKLLKRKPRAVHRGNMLLQLGIVMAIVLFITPGAIDRYAGMQQEKVWTGTASHLSFVAQAGKRYVRDNRDKLLTQVAGGPVIVTGATLRSQGYLPAGFSLTNDSNQTYQLSVARDPGQSGQLVAFVLTTGGSEIPFKGLRQIAADTGGMGGYVWPANTVVGVDGGWQARLSDYGLSGQQGHLAAFLSADALGTDADESDRLYRYQVNGRPDLNRMHTAIDMNGNNINSGGTVNAATGTFTGQVSAGSNVTAGGSVTANGNVTANGDVNAGNNVNANNGITANNDIRSNNGWIITRGDKGWLNESHGGGFYMSDNDWVRSVNNKNIYTGGQMKAGSLRSDGDVSAGGVLSQDQVNTVGAGCGQLGAISHDATGALLACQSGVWQSSVTSKDIVSASTITKRFSAATATCPAPKKVVGGGGNCESITNQGTVWLVTSIPSGDASWFAYCDSTKEQMIRSTSYAICE</sequence>
<name>A0AAN1NVG3_9GAMM</name>
<protein>
    <recommendedName>
        <fullName evidence="2">Bacterial shufflon protein N-terminal domain-containing protein</fullName>
    </recommendedName>
</protein>
<gene>
    <name evidence="3" type="ORF">C9381_22515</name>
</gene>
<dbReference type="EMBL" id="CP028352">
    <property type="protein sequence ID" value="AVV40008.1"/>
    <property type="molecule type" value="Genomic_DNA"/>
</dbReference>
<reference evidence="3 4" key="1">
    <citation type="journal article" date="2018" name="Int J Genomics">
        <title>Comparative Genomics Analysis of Plasmid pPV989-94 from a Clinical Isolate of Pantoea vagans PV989.</title>
        <authorList>
            <person name="Xu L."/>
            <person name="Yin M."/>
            <person name="Zhu T."/>
            <person name="Lu J."/>
            <person name="Bao Q."/>
        </authorList>
    </citation>
    <scope>NUCLEOTIDE SEQUENCE [LARGE SCALE GENOMIC DNA]</scope>
    <source>
        <strain evidence="3 4">PV989</strain>
    </source>
</reference>
<evidence type="ECO:0000256" key="1">
    <source>
        <dbReference type="SAM" id="Phobius"/>
    </source>
</evidence>
<keyword evidence="1" id="KW-0472">Membrane</keyword>
<feature type="transmembrane region" description="Helical" evidence="1">
    <location>
        <begin position="29"/>
        <end position="48"/>
    </location>
</feature>
<dbReference type="InterPro" id="IPR007001">
    <property type="entry name" value="Shufflon_N"/>
</dbReference>
<dbReference type="AlphaFoldDB" id="A0AAN1NVG3"/>
<keyword evidence="3" id="KW-0614">Plasmid</keyword>
<dbReference type="Proteomes" id="UP000241538">
    <property type="component" value="Plasmid pPV989-94"/>
</dbReference>
<proteinExistence type="predicted"/>
<keyword evidence="1" id="KW-0812">Transmembrane</keyword>
<geneLocation type="plasmid" evidence="4">
    <name>ppv989-94</name>
</geneLocation>
<evidence type="ECO:0000313" key="4">
    <source>
        <dbReference type="Proteomes" id="UP000241538"/>
    </source>
</evidence>
<keyword evidence="1" id="KW-1133">Transmembrane helix</keyword>
<dbReference type="Pfam" id="PF04917">
    <property type="entry name" value="Shufflon_N"/>
    <property type="match status" value="1"/>
</dbReference>
<accession>A0AAN1NVG3</accession>
<evidence type="ECO:0000313" key="3">
    <source>
        <dbReference type="EMBL" id="AVV40008.1"/>
    </source>
</evidence>
<feature type="domain" description="Bacterial shufflon protein N-terminal" evidence="2">
    <location>
        <begin position="56"/>
        <end position="284"/>
    </location>
</feature>
<organism evidence="3 4">
    <name type="scientific">Pantoea vagans</name>
    <dbReference type="NCBI Taxonomy" id="470934"/>
    <lineage>
        <taxon>Bacteria</taxon>
        <taxon>Pseudomonadati</taxon>
        <taxon>Pseudomonadota</taxon>
        <taxon>Gammaproteobacteria</taxon>
        <taxon>Enterobacterales</taxon>
        <taxon>Erwiniaceae</taxon>
        <taxon>Pantoea</taxon>
    </lineage>
</organism>